<organism evidence="3 4">
    <name type="scientific">Rhamnusium bicolor</name>
    <dbReference type="NCBI Taxonomy" id="1586634"/>
    <lineage>
        <taxon>Eukaryota</taxon>
        <taxon>Metazoa</taxon>
        <taxon>Ecdysozoa</taxon>
        <taxon>Arthropoda</taxon>
        <taxon>Hexapoda</taxon>
        <taxon>Insecta</taxon>
        <taxon>Pterygota</taxon>
        <taxon>Neoptera</taxon>
        <taxon>Endopterygota</taxon>
        <taxon>Coleoptera</taxon>
        <taxon>Polyphaga</taxon>
        <taxon>Cucujiformia</taxon>
        <taxon>Chrysomeloidea</taxon>
        <taxon>Cerambycidae</taxon>
        <taxon>Lepturinae</taxon>
        <taxon>Rhagiini</taxon>
        <taxon>Rhamnusium</taxon>
    </lineage>
</organism>
<comment type="caution">
    <text evidence="3">The sequence shown here is derived from an EMBL/GenBank/DDBJ whole genome shotgun (WGS) entry which is preliminary data.</text>
</comment>
<evidence type="ECO:0000256" key="1">
    <source>
        <dbReference type="SAM" id="SignalP"/>
    </source>
</evidence>
<feature type="signal peptide" evidence="1">
    <location>
        <begin position="1"/>
        <end position="22"/>
    </location>
</feature>
<sequence length="230" mass="26652">MQMIILCELVVLNAILVISVNGFLDYKIMEGYFEAKYIKYAAIVGCFNRRVSNINQVIIPDSFKPNYKHMGLILDGDCDMAEDFLLQCGRYKYFDVRHHWLILSSTKKVLNIFKNVGMYINSNIQVVYPGRNGKGGIKHYTIDEVYNPSSDRGGTLKHYNIGFYNENNGYNTKDEYKYWIRRNMTGVTLKTMIVVGALERMTVDYGSSPLFVRADRAKVIDYGRRIWSLR</sequence>
<evidence type="ECO:0000259" key="2">
    <source>
        <dbReference type="Pfam" id="PF24576"/>
    </source>
</evidence>
<dbReference type="Proteomes" id="UP001162156">
    <property type="component" value="Unassembled WGS sequence"/>
</dbReference>
<accession>A0AAV8ZK03</accession>
<reference evidence="3" key="1">
    <citation type="journal article" date="2023" name="Insect Mol. Biol.">
        <title>Genome sequencing provides insights into the evolution of gene families encoding plant cell wall-degrading enzymes in longhorned beetles.</title>
        <authorList>
            <person name="Shin N.R."/>
            <person name="Okamura Y."/>
            <person name="Kirsch R."/>
            <person name="Pauchet Y."/>
        </authorList>
    </citation>
    <scope>NUCLEOTIDE SEQUENCE</scope>
    <source>
        <strain evidence="3">RBIC_L_NR</strain>
    </source>
</reference>
<evidence type="ECO:0000313" key="4">
    <source>
        <dbReference type="Proteomes" id="UP001162156"/>
    </source>
</evidence>
<evidence type="ECO:0000313" key="3">
    <source>
        <dbReference type="EMBL" id="KAJ8963826.1"/>
    </source>
</evidence>
<gene>
    <name evidence="3" type="ORF">NQ314_005357</name>
</gene>
<dbReference type="Pfam" id="PF24576">
    <property type="entry name" value="IR75A_N"/>
    <property type="match status" value="1"/>
</dbReference>
<proteinExistence type="predicted"/>
<protein>
    <recommendedName>
        <fullName evidence="2">Ionotropic receptor 75a N-terminal domain-containing protein</fullName>
    </recommendedName>
</protein>
<name>A0AAV8ZK03_9CUCU</name>
<dbReference type="EMBL" id="JANEYF010001482">
    <property type="protein sequence ID" value="KAJ8963826.1"/>
    <property type="molecule type" value="Genomic_DNA"/>
</dbReference>
<dbReference type="AlphaFoldDB" id="A0AAV8ZK03"/>
<keyword evidence="4" id="KW-1185">Reference proteome</keyword>
<keyword evidence="1" id="KW-0732">Signal</keyword>
<dbReference type="InterPro" id="IPR057074">
    <property type="entry name" value="IR75A_N"/>
</dbReference>
<feature type="chain" id="PRO_5043563896" description="Ionotropic receptor 75a N-terminal domain-containing protein" evidence="1">
    <location>
        <begin position="23"/>
        <end position="230"/>
    </location>
</feature>
<feature type="domain" description="Ionotropic receptor 75a N-terminal" evidence="2">
    <location>
        <begin position="63"/>
        <end position="194"/>
    </location>
</feature>